<name>A0AAV1ASG2_VICFA</name>
<keyword evidence="3" id="KW-0863">Zinc-finger</keyword>
<sequence>MAYVDCHENSTPTSINTVKLFGINIQEEASLNQSPSPLSQSRSELSESLNGKKLYECQYCGREFANSQALGGHQNAHKKERQLLKRAQMKAARSFVPSHYHNTFMFPPPQQYHFAGAVPSQAPSLSWLYTMPGASSGAHGHQHQERLGGFNRGSGCSEGFGLNLHLGL</sequence>
<dbReference type="FunFam" id="3.30.160.60:FF:000110">
    <property type="entry name" value="Zinc finger protein-like"/>
    <property type="match status" value="1"/>
</dbReference>
<keyword evidence="4" id="KW-0862">Zinc</keyword>
<dbReference type="GO" id="GO:0009736">
    <property type="term" value="P:cytokinin-activated signaling pathway"/>
    <property type="evidence" value="ECO:0007669"/>
    <property type="project" value="EnsemblPlants"/>
</dbReference>
<organism evidence="6 7">
    <name type="scientific">Vicia faba</name>
    <name type="common">Broad bean</name>
    <name type="synonym">Faba vulgaris</name>
    <dbReference type="NCBI Taxonomy" id="3906"/>
    <lineage>
        <taxon>Eukaryota</taxon>
        <taxon>Viridiplantae</taxon>
        <taxon>Streptophyta</taxon>
        <taxon>Embryophyta</taxon>
        <taxon>Tracheophyta</taxon>
        <taxon>Spermatophyta</taxon>
        <taxon>Magnoliopsida</taxon>
        <taxon>eudicotyledons</taxon>
        <taxon>Gunneridae</taxon>
        <taxon>Pentapetalae</taxon>
        <taxon>rosids</taxon>
        <taxon>fabids</taxon>
        <taxon>Fabales</taxon>
        <taxon>Fabaceae</taxon>
        <taxon>Papilionoideae</taxon>
        <taxon>50 kb inversion clade</taxon>
        <taxon>NPAAA clade</taxon>
        <taxon>Hologalegina</taxon>
        <taxon>IRL clade</taxon>
        <taxon>Fabeae</taxon>
        <taxon>Vicia</taxon>
    </lineage>
</organism>
<dbReference type="AlphaFoldDB" id="A0AAV1ASG2"/>
<dbReference type="GO" id="GO:0000976">
    <property type="term" value="F:transcription cis-regulatory region binding"/>
    <property type="evidence" value="ECO:0007669"/>
    <property type="project" value="EnsemblPlants"/>
</dbReference>
<dbReference type="PROSITE" id="PS00028">
    <property type="entry name" value="ZINC_FINGER_C2H2_1"/>
    <property type="match status" value="1"/>
</dbReference>
<dbReference type="PANTHER" id="PTHR46353:SF9">
    <property type="entry name" value="ZINC FINGER PROTEIN GIS3"/>
    <property type="match status" value="1"/>
</dbReference>
<accession>A0AAV1ASG2</accession>
<evidence type="ECO:0000256" key="4">
    <source>
        <dbReference type="ARBA" id="ARBA00022833"/>
    </source>
</evidence>
<evidence type="ECO:0000259" key="5">
    <source>
        <dbReference type="PROSITE" id="PS00028"/>
    </source>
</evidence>
<dbReference type="PANTHER" id="PTHR46353">
    <property type="entry name" value="ZINC FINGER PROTEIN 5"/>
    <property type="match status" value="1"/>
</dbReference>
<keyword evidence="2" id="KW-0677">Repeat</keyword>
<dbReference type="EMBL" id="OX451740">
    <property type="protein sequence ID" value="CAI8613390.1"/>
    <property type="molecule type" value="Genomic_DNA"/>
</dbReference>
<dbReference type="SUPFAM" id="SSF57667">
    <property type="entry name" value="beta-beta-alpha zinc fingers"/>
    <property type="match status" value="1"/>
</dbReference>
<dbReference type="Proteomes" id="UP001157006">
    <property type="component" value="Chromosome 5"/>
</dbReference>
<dbReference type="GO" id="GO:0003700">
    <property type="term" value="F:DNA-binding transcription factor activity"/>
    <property type="evidence" value="ECO:0007669"/>
    <property type="project" value="TreeGrafter"/>
</dbReference>
<protein>
    <recommendedName>
        <fullName evidence="5">C2H2-type domain-containing protein</fullName>
    </recommendedName>
</protein>
<dbReference type="InterPro" id="IPR013087">
    <property type="entry name" value="Znf_C2H2_type"/>
</dbReference>
<gene>
    <name evidence="6" type="ORF">VFH_V078240</name>
</gene>
<dbReference type="GO" id="GO:0008270">
    <property type="term" value="F:zinc ion binding"/>
    <property type="evidence" value="ECO:0007669"/>
    <property type="project" value="UniProtKB-KW"/>
</dbReference>
<dbReference type="GO" id="GO:0009788">
    <property type="term" value="P:negative regulation of abscisic acid-activated signaling pathway"/>
    <property type="evidence" value="ECO:0007669"/>
    <property type="project" value="EnsemblPlants"/>
</dbReference>
<dbReference type="InterPro" id="IPR044299">
    <property type="entry name" value="GIS3/ZFP5/ZFP6"/>
</dbReference>
<evidence type="ECO:0000256" key="3">
    <source>
        <dbReference type="ARBA" id="ARBA00022771"/>
    </source>
</evidence>
<evidence type="ECO:0000313" key="6">
    <source>
        <dbReference type="EMBL" id="CAI8613390.1"/>
    </source>
</evidence>
<evidence type="ECO:0000256" key="1">
    <source>
        <dbReference type="ARBA" id="ARBA00022723"/>
    </source>
</evidence>
<keyword evidence="7" id="KW-1185">Reference proteome</keyword>
<dbReference type="GO" id="GO:0010090">
    <property type="term" value="P:trichome morphogenesis"/>
    <property type="evidence" value="ECO:0007669"/>
    <property type="project" value="InterPro"/>
</dbReference>
<dbReference type="InterPro" id="IPR036236">
    <property type="entry name" value="Znf_C2H2_sf"/>
</dbReference>
<feature type="domain" description="C2H2-type" evidence="5">
    <location>
        <begin position="57"/>
        <end position="77"/>
    </location>
</feature>
<dbReference type="GO" id="GO:0005634">
    <property type="term" value="C:nucleus"/>
    <property type="evidence" value="ECO:0007669"/>
    <property type="project" value="TreeGrafter"/>
</dbReference>
<reference evidence="6 7" key="1">
    <citation type="submission" date="2023-01" db="EMBL/GenBank/DDBJ databases">
        <authorList>
            <person name="Kreplak J."/>
        </authorList>
    </citation>
    <scope>NUCLEOTIDE SEQUENCE [LARGE SCALE GENOMIC DNA]</scope>
</reference>
<dbReference type="Pfam" id="PF13912">
    <property type="entry name" value="zf-C2H2_6"/>
    <property type="match status" value="1"/>
</dbReference>
<keyword evidence="1" id="KW-0479">Metal-binding</keyword>
<dbReference type="Gene3D" id="3.30.160.60">
    <property type="entry name" value="Classic Zinc Finger"/>
    <property type="match status" value="1"/>
</dbReference>
<evidence type="ECO:0000256" key="2">
    <source>
        <dbReference type="ARBA" id="ARBA00022737"/>
    </source>
</evidence>
<proteinExistence type="predicted"/>
<dbReference type="GO" id="GO:0009740">
    <property type="term" value="P:gibberellic acid mediated signaling pathway"/>
    <property type="evidence" value="ECO:0007669"/>
    <property type="project" value="EnsemblPlants"/>
</dbReference>
<evidence type="ECO:0000313" key="7">
    <source>
        <dbReference type="Proteomes" id="UP001157006"/>
    </source>
</evidence>